<dbReference type="OrthoDB" id="10472044at2759"/>
<feature type="region of interest" description="Disordered" evidence="1">
    <location>
        <begin position="25"/>
        <end position="71"/>
    </location>
</feature>
<feature type="compositionally biased region" description="Low complexity" evidence="1">
    <location>
        <begin position="34"/>
        <end position="49"/>
    </location>
</feature>
<evidence type="ECO:0000313" key="2">
    <source>
        <dbReference type="EMBL" id="VDN16429.1"/>
    </source>
</evidence>
<evidence type="ECO:0000313" key="3">
    <source>
        <dbReference type="Proteomes" id="UP000281553"/>
    </source>
</evidence>
<feature type="compositionally biased region" description="Basic and acidic residues" evidence="1">
    <location>
        <begin position="50"/>
        <end position="66"/>
    </location>
</feature>
<dbReference type="Proteomes" id="UP000281553">
    <property type="component" value="Unassembled WGS sequence"/>
</dbReference>
<accession>A0A3P7P7R9</accession>
<dbReference type="AlphaFoldDB" id="A0A3P7P7R9"/>
<name>A0A3P7P7R9_DIBLA</name>
<proteinExistence type="predicted"/>
<reference evidence="2 3" key="1">
    <citation type="submission" date="2018-11" db="EMBL/GenBank/DDBJ databases">
        <authorList>
            <consortium name="Pathogen Informatics"/>
        </authorList>
    </citation>
    <scope>NUCLEOTIDE SEQUENCE [LARGE SCALE GENOMIC DNA]</scope>
</reference>
<dbReference type="EMBL" id="UYRU01065805">
    <property type="protein sequence ID" value="VDN16429.1"/>
    <property type="molecule type" value="Genomic_DNA"/>
</dbReference>
<keyword evidence="3" id="KW-1185">Reference proteome</keyword>
<organism evidence="2 3">
    <name type="scientific">Dibothriocephalus latus</name>
    <name type="common">Fish tapeworm</name>
    <name type="synonym">Diphyllobothrium latum</name>
    <dbReference type="NCBI Taxonomy" id="60516"/>
    <lineage>
        <taxon>Eukaryota</taxon>
        <taxon>Metazoa</taxon>
        <taxon>Spiralia</taxon>
        <taxon>Lophotrochozoa</taxon>
        <taxon>Platyhelminthes</taxon>
        <taxon>Cestoda</taxon>
        <taxon>Eucestoda</taxon>
        <taxon>Diphyllobothriidea</taxon>
        <taxon>Diphyllobothriidae</taxon>
        <taxon>Dibothriocephalus</taxon>
    </lineage>
</organism>
<evidence type="ECO:0000256" key="1">
    <source>
        <dbReference type="SAM" id="MobiDB-lite"/>
    </source>
</evidence>
<protein>
    <submittedName>
        <fullName evidence="2">Uncharacterized protein</fullName>
    </submittedName>
</protein>
<gene>
    <name evidence="2" type="ORF">DILT_LOCUS12260</name>
</gene>
<sequence length="138" mass="15727">MAFRALLSQVKPTVGSAFTALQHSSLLSRSPRASNSSIGSRMRSMGRNSVSERTRSVEEESHRHSLQDSPEMIEWEEAERRRLVAEMDQRYIKERQLKEKSMEPIKELLREVTSRLSVLSARLSRNRTNRPASAGDAT</sequence>